<dbReference type="Proteomes" id="UP000479226">
    <property type="component" value="Unassembled WGS sequence"/>
</dbReference>
<protein>
    <submittedName>
        <fullName evidence="1">Uncharacterized protein</fullName>
    </submittedName>
</protein>
<organism evidence="1 2">
    <name type="scientific">Arthrobacter silviterrae</name>
    <dbReference type="NCBI Taxonomy" id="2026658"/>
    <lineage>
        <taxon>Bacteria</taxon>
        <taxon>Bacillati</taxon>
        <taxon>Actinomycetota</taxon>
        <taxon>Actinomycetes</taxon>
        <taxon>Micrococcales</taxon>
        <taxon>Micrococcaceae</taxon>
        <taxon>Arthrobacter</taxon>
    </lineage>
</organism>
<comment type="caution">
    <text evidence="1">The sequence shown here is derived from an EMBL/GenBank/DDBJ whole genome shotgun (WGS) entry which is preliminary data.</text>
</comment>
<keyword evidence="2" id="KW-1185">Reference proteome</keyword>
<evidence type="ECO:0000313" key="1">
    <source>
        <dbReference type="EMBL" id="NGN85324.1"/>
    </source>
</evidence>
<dbReference type="EMBL" id="JAAKZI010000045">
    <property type="protein sequence ID" value="NGN85324.1"/>
    <property type="molecule type" value="Genomic_DNA"/>
</dbReference>
<reference evidence="1 2" key="1">
    <citation type="submission" date="2020-02" db="EMBL/GenBank/DDBJ databases">
        <title>Genome sequence of the type strain DSM 27180 of Arthrobacter silviterrae.</title>
        <authorList>
            <person name="Gao J."/>
            <person name="Sun J."/>
        </authorList>
    </citation>
    <scope>NUCLEOTIDE SEQUENCE [LARGE SCALE GENOMIC DNA]</scope>
    <source>
        <strain evidence="1 2">DSM 27180</strain>
    </source>
</reference>
<accession>A0ABX0DEM2</accession>
<proteinExistence type="predicted"/>
<dbReference type="RefSeq" id="WP_165183534.1">
    <property type="nucleotide sequence ID" value="NZ_JAAKZI010000045.1"/>
</dbReference>
<evidence type="ECO:0000313" key="2">
    <source>
        <dbReference type="Proteomes" id="UP000479226"/>
    </source>
</evidence>
<sequence length="165" mass="18248">MNTPLEMNLFFPIDEDGFIALVCPDSYSSFVADNWTLTQVSDHFVEQMNLGNAFIACPGDEAADEVFALVRRRDGGRVIREASGTVRVGDAGLWLTSYLQLSTAAQFKDQLAADPRNSLRMPCAPGLFRVTVRELAGVEPPFELEIRPDDTSGTVHHDAVPWFDL</sequence>
<name>A0ABX0DEM2_9MICC</name>
<gene>
    <name evidence="1" type="ORF">G6N77_17930</name>
</gene>